<dbReference type="Proteomes" id="UP000559027">
    <property type="component" value="Unassembled WGS sequence"/>
</dbReference>
<organism evidence="1 2">
    <name type="scientific">Leucocoprinus leucothites</name>
    <dbReference type="NCBI Taxonomy" id="201217"/>
    <lineage>
        <taxon>Eukaryota</taxon>
        <taxon>Fungi</taxon>
        <taxon>Dikarya</taxon>
        <taxon>Basidiomycota</taxon>
        <taxon>Agaricomycotina</taxon>
        <taxon>Agaricomycetes</taxon>
        <taxon>Agaricomycetidae</taxon>
        <taxon>Agaricales</taxon>
        <taxon>Agaricineae</taxon>
        <taxon>Agaricaceae</taxon>
        <taxon>Leucocoprinus</taxon>
    </lineage>
</organism>
<gene>
    <name evidence="1" type="ORF">D9756_002111</name>
</gene>
<name>A0A8H5GC45_9AGAR</name>
<comment type="caution">
    <text evidence="1">The sequence shown here is derived from an EMBL/GenBank/DDBJ whole genome shotgun (WGS) entry which is preliminary data.</text>
</comment>
<evidence type="ECO:0000313" key="2">
    <source>
        <dbReference type="Proteomes" id="UP000559027"/>
    </source>
</evidence>
<dbReference type="EMBL" id="JAACJO010000002">
    <property type="protein sequence ID" value="KAF5362191.1"/>
    <property type="molecule type" value="Genomic_DNA"/>
</dbReference>
<sequence>MPSHIVILKHCDRGSTVPGNVKGKIGQVIKAGAINLKNFYPAIGYMIEYMRNITPHNHNLQPLPHPALCHKIVRSPPVAVRRGKPSDHPIHHTVTLGGPHEVRKSSTLETWWRSGLRVHGIAGCLKLLQHCSRELRIPELLVATCLSLLAEVYSTYLAFKDDAEADYNTLPWKVRPCFRLEQGHSPIADFGISRGRVKARSNRLQTWTYYDPKTETRTMVSNPDRHYWIYFKTVSGQELTLDCCSFSFGMEACVDASQIVEKLPPTLCVPGCARIPAYFRSSTDSADKFPYELIEEKRFSVMQNETLHKAIATDVYPENFPKDSEEIKIIREFTETVTEKPCTETDMEILLWWRSHGSGILRLILSGRRWLEWDKPVLHSKNLYDNIEKNRAEILKGAKDPKVYVTGFSSDEE</sequence>
<keyword evidence="2" id="KW-1185">Reference proteome</keyword>
<dbReference type="OrthoDB" id="341421at2759"/>
<reference evidence="1 2" key="1">
    <citation type="journal article" date="2020" name="ISME J.">
        <title>Uncovering the hidden diversity of litter-decomposition mechanisms in mushroom-forming fungi.</title>
        <authorList>
            <person name="Floudas D."/>
            <person name="Bentzer J."/>
            <person name="Ahren D."/>
            <person name="Johansson T."/>
            <person name="Persson P."/>
            <person name="Tunlid A."/>
        </authorList>
    </citation>
    <scope>NUCLEOTIDE SEQUENCE [LARGE SCALE GENOMIC DNA]</scope>
    <source>
        <strain evidence="1 2">CBS 146.42</strain>
    </source>
</reference>
<proteinExistence type="predicted"/>
<evidence type="ECO:0000313" key="1">
    <source>
        <dbReference type="EMBL" id="KAF5362191.1"/>
    </source>
</evidence>
<dbReference type="AlphaFoldDB" id="A0A8H5GC45"/>
<protein>
    <submittedName>
        <fullName evidence="1">Uncharacterized protein</fullName>
    </submittedName>
</protein>
<accession>A0A8H5GC45</accession>